<evidence type="ECO:0000313" key="1">
    <source>
        <dbReference type="EMBL" id="QJX00118.1"/>
    </source>
</evidence>
<gene>
    <name evidence="1" type="ORF">FTUN_7742</name>
</gene>
<keyword evidence="2" id="KW-1185">Reference proteome</keyword>
<accession>A0A6M5Z151</accession>
<dbReference type="KEGG" id="ftj:FTUN_7742"/>
<organism evidence="1 2">
    <name type="scientific">Frigoriglobus tundricola</name>
    <dbReference type="NCBI Taxonomy" id="2774151"/>
    <lineage>
        <taxon>Bacteria</taxon>
        <taxon>Pseudomonadati</taxon>
        <taxon>Planctomycetota</taxon>
        <taxon>Planctomycetia</taxon>
        <taxon>Gemmatales</taxon>
        <taxon>Gemmataceae</taxon>
        <taxon>Frigoriglobus</taxon>
    </lineage>
</organism>
<name>A0A6M5Z151_9BACT</name>
<dbReference type="AlphaFoldDB" id="A0A6M5Z151"/>
<dbReference type="EMBL" id="CP053452">
    <property type="protein sequence ID" value="QJX00118.1"/>
    <property type="molecule type" value="Genomic_DNA"/>
</dbReference>
<dbReference type="Proteomes" id="UP000503447">
    <property type="component" value="Chromosome"/>
</dbReference>
<protein>
    <submittedName>
        <fullName evidence="1">Uncharacterized protein</fullName>
    </submittedName>
</protein>
<reference evidence="2" key="1">
    <citation type="submission" date="2020-05" db="EMBL/GenBank/DDBJ databases">
        <title>Frigoriglobus tundricola gen. nov., sp. nov., a psychrotolerant cellulolytic planctomycete of the family Gemmataceae with two divergent copies of 16S rRNA gene.</title>
        <authorList>
            <person name="Kulichevskaya I.S."/>
            <person name="Ivanova A.A."/>
            <person name="Naumoff D.G."/>
            <person name="Beletsky A.V."/>
            <person name="Rijpstra W.I.C."/>
            <person name="Sinninghe Damste J.S."/>
            <person name="Mardanov A.V."/>
            <person name="Ravin N.V."/>
            <person name="Dedysh S.N."/>
        </authorList>
    </citation>
    <scope>NUCLEOTIDE SEQUENCE [LARGE SCALE GENOMIC DNA]</scope>
    <source>
        <strain evidence="2">PL17</strain>
    </source>
</reference>
<proteinExistence type="predicted"/>
<sequence length="44" mass="4740">MAREGSQRAVIDFLLGGSDEKSDAVSGNSHLFSHSAAVFIRGRY</sequence>
<evidence type="ECO:0000313" key="2">
    <source>
        <dbReference type="Proteomes" id="UP000503447"/>
    </source>
</evidence>